<dbReference type="RefSeq" id="XP_025412435.1">
    <property type="nucleotide sequence ID" value="XM_025556650.1"/>
</dbReference>
<evidence type="ECO:0000313" key="2">
    <source>
        <dbReference type="Proteomes" id="UP000694846"/>
    </source>
</evidence>
<keyword evidence="2" id="KW-1185">Reference proteome</keyword>
<dbReference type="OrthoDB" id="1734063at2759"/>
<feature type="compositionally biased region" description="Acidic residues" evidence="1">
    <location>
        <begin position="145"/>
        <end position="159"/>
    </location>
</feature>
<accession>A0A8B8FPZ7</accession>
<feature type="region of interest" description="Disordered" evidence="1">
    <location>
        <begin position="124"/>
        <end position="169"/>
    </location>
</feature>
<gene>
    <name evidence="3" type="primary">LOC112684917</name>
</gene>
<dbReference type="Proteomes" id="UP000694846">
    <property type="component" value="Unplaced"/>
</dbReference>
<name>A0A8B8FPZ7_9HEMI</name>
<reference evidence="3" key="1">
    <citation type="submission" date="2025-08" db="UniProtKB">
        <authorList>
            <consortium name="RefSeq"/>
        </authorList>
    </citation>
    <scope>IDENTIFICATION</scope>
    <source>
        <tissue evidence="3">Whole body</tissue>
    </source>
</reference>
<organism evidence="2 3">
    <name type="scientific">Sipha flava</name>
    <name type="common">yellow sugarcane aphid</name>
    <dbReference type="NCBI Taxonomy" id="143950"/>
    <lineage>
        <taxon>Eukaryota</taxon>
        <taxon>Metazoa</taxon>
        <taxon>Ecdysozoa</taxon>
        <taxon>Arthropoda</taxon>
        <taxon>Hexapoda</taxon>
        <taxon>Insecta</taxon>
        <taxon>Pterygota</taxon>
        <taxon>Neoptera</taxon>
        <taxon>Paraneoptera</taxon>
        <taxon>Hemiptera</taxon>
        <taxon>Sternorrhyncha</taxon>
        <taxon>Aphidomorpha</taxon>
        <taxon>Aphidoidea</taxon>
        <taxon>Aphididae</taxon>
        <taxon>Sipha</taxon>
    </lineage>
</organism>
<proteinExistence type="predicted"/>
<dbReference type="GeneID" id="112684917"/>
<protein>
    <submittedName>
        <fullName evidence="3">Uncharacterized protein LOC112684917</fullName>
    </submittedName>
</protein>
<evidence type="ECO:0000313" key="3">
    <source>
        <dbReference type="RefSeq" id="XP_025412435.1"/>
    </source>
</evidence>
<dbReference type="AlphaFoldDB" id="A0A8B8FPZ7"/>
<sequence length="184" mass="19994">MNVVHVTCQMFQAATIGIFLTLNTISPIKSSKFNNDYNPEDTFKTIQTSIDSKIAENGYFGSYIHPNQPTAEFSQLQGNIDEEISGLNFNFDQADNDKFNLPQKQSVQPTFLLNYEPLRPSNFISPQPSHYANYPFDFPEHQDDGSDGGDGDDGGDDGGDGGGGGGGGVVVMEEVVVEMAVVEL</sequence>
<feature type="compositionally biased region" description="Gly residues" evidence="1">
    <location>
        <begin position="160"/>
        <end position="169"/>
    </location>
</feature>
<evidence type="ECO:0000256" key="1">
    <source>
        <dbReference type="SAM" id="MobiDB-lite"/>
    </source>
</evidence>